<evidence type="ECO:0000259" key="2">
    <source>
        <dbReference type="PROSITE" id="PS51781"/>
    </source>
</evidence>
<keyword evidence="4" id="KW-1185">Reference proteome</keyword>
<feature type="domain" description="SH3b" evidence="2">
    <location>
        <begin position="136"/>
        <end position="198"/>
    </location>
</feature>
<feature type="domain" description="SH3b" evidence="2">
    <location>
        <begin position="202"/>
        <end position="267"/>
    </location>
</feature>
<feature type="chain" id="PRO_5045079275" evidence="1">
    <location>
        <begin position="24"/>
        <end position="359"/>
    </location>
</feature>
<dbReference type="InterPro" id="IPR003646">
    <property type="entry name" value="SH3-like_bac-type"/>
</dbReference>
<evidence type="ECO:0000313" key="4">
    <source>
        <dbReference type="Proteomes" id="UP000032811"/>
    </source>
</evidence>
<reference evidence="3 4" key="1">
    <citation type="submission" date="2014-11" db="EMBL/GenBank/DDBJ databases">
        <authorList>
            <person name="Aslett M.A."/>
            <person name="De Silva N."/>
        </authorList>
    </citation>
    <scope>NUCLEOTIDE SEQUENCE [LARGE SCALE GENOMIC DNA]</scope>
    <source>
        <strain evidence="3 4">ATCC9714</strain>
    </source>
</reference>
<dbReference type="Pfam" id="PF08239">
    <property type="entry name" value="SH3_3"/>
    <property type="match status" value="2"/>
</dbReference>
<dbReference type="Gene3D" id="2.40.30.170">
    <property type="match status" value="1"/>
</dbReference>
<dbReference type="GeneID" id="97536938"/>
<evidence type="ECO:0000313" key="3">
    <source>
        <dbReference type="EMBL" id="CEJ73186.1"/>
    </source>
</evidence>
<proteinExistence type="predicted"/>
<dbReference type="Gene3D" id="2.40.420.20">
    <property type="match status" value="1"/>
</dbReference>
<dbReference type="SMART" id="SM00287">
    <property type="entry name" value="SH3b"/>
    <property type="match status" value="2"/>
</dbReference>
<feature type="signal peptide" evidence="1">
    <location>
        <begin position="1"/>
        <end position="23"/>
    </location>
</feature>
<dbReference type="EMBL" id="LN679998">
    <property type="protein sequence ID" value="CEJ73186.1"/>
    <property type="molecule type" value="Genomic_DNA"/>
</dbReference>
<sequence length="359" mass="39420">MKKPKKFMVITAVSLSLIGGVGAYTGLNNKAQANQPQEINQSINTIKVEKGDIKTVVEAGGKASLSDENNPNSITITLSANQYDISKLQVNQSVEIKSKAFPDEIVNGTITEVANKANEGDSPTYTVKVEVSKPILELGEITYSEVSVKKGPSKEYGNVTKLEKENKVKILEKKNNWIKIRMEDNSEGWVPKDSVKTNGLEQENIESKISKNDVNIRNSNSSGSKSLGKLVQGEKVKIIDKKDDWYKVVVNDELTGWVQESDLALQKLKDGMSVTGTILVSEKKDILKVPVSAIQKDEKGYFVTMANTNEKRYVEVGESDSESIEVTKGLLENDNITMQSFVSPAQKENSGSKPDTAIE</sequence>
<gene>
    <name evidence="3" type="ORF">ATCC9714_10741</name>
</gene>
<dbReference type="RefSeq" id="WP_057544673.1">
    <property type="nucleotide sequence ID" value="NZ_CDNJ01000003.1"/>
</dbReference>
<protein>
    <submittedName>
        <fullName evidence="3">SH3 domain protein</fullName>
    </submittedName>
</protein>
<dbReference type="PANTHER" id="PTHR30469">
    <property type="entry name" value="MULTIDRUG RESISTANCE PROTEIN MDTA"/>
    <property type="match status" value="1"/>
</dbReference>
<keyword evidence="1" id="KW-0732">Signal</keyword>
<organism evidence="3 4">
    <name type="scientific">Paraclostridium sordellii</name>
    <name type="common">Clostridium sordellii</name>
    <dbReference type="NCBI Taxonomy" id="1505"/>
    <lineage>
        <taxon>Bacteria</taxon>
        <taxon>Bacillati</taxon>
        <taxon>Bacillota</taxon>
        <taxon>Clostridia</taxon>
        <taxon>Peptostreptococcales</taxon>
        <taxon>Peptostreptococcaceae</taxon>
        <taxon>Paraclostridium</taxon>
    </lineage>
</organism>
<dbReference type="Proteomes" id="UP000032811">
    <property type="component" value="Chromosome 1"/>
</dbReference>
<accession>A0ABP1XPH3</accession>
<evidence type="ECO:0000256" key="1">
    <source>
        <dbReference type="SAM" id="SignalP"/>
    </source>
</evidence>
<dbReference type="PROSITE" id="PS51781">
    <property type="entry name" value="SH3B"/>
    <property type="match status" value="2"/>
</dbReference>
<dbReference type="Gene3D" id="2.30.30.40">
    <property type="entry name" value="SH3 Domains"/>
    <property type="match status" value="2"/>
</dbReference>
<name>A0ABP1XPH3_PARSO</name>